<comment type="caution">
    <text evidence="1">The sequence shown here is derived from an EMBL/GenBank/DDBJ whole genome shotgun (WGS) entry which is preliminary data.</text>
</comment>
<evidence type="ECO:0000313" key="1">
    <source>
        <dbReference type="EMBL" id="EHD13151.1"/>
    </source>
</evidence>
<evidence type="ECO:0000313" key="2">
    <source>
        <dbReference type="Proteomes" id="UP000005939"/>
    </source>
</evidence>
<dbReference type="STRING" id="1088868.CIN_18890"/>
<gene>
    <name evidence="1" type="ORF">CIN_18890</name>
</gene>
<reference evidence="1 2" key="1">
    <citation type="submission" date="2011-10" db="EMBL/GenBank/DDBJ databases">
        <title>Genome Sequence of Commensalibacter intestini A911, isolated from Drosophila gut.</title>
        <authorList>
            <person name="Lee W.-J."/>
            <person name="Kim E.-K."/>
        </authorList>
    </citation>
    <scope>NUCLEOTIDE SEQUENCE [LARGE SCALE GENOMIC DNA]</scope>
    <source>
        <strain evidence="1 2">A911</strain>
    </source>
</reference>
<sequence>MQALRILPFGRARIKELLFMSDADIPAIDKNNKKTDYI</sequence>
<accession>G6F2P3</accession>
<name>G6F2P3_9PROT</name>
<dbReference type="AlphaFoldDB" id="G6F2P3"/>
<organism evidence="1 2">
    <name type="scientific">Commensalibacter intestini A911</name>
    <dbReference type="NCBI Taxonomy" id="1088868"/>
    <lineage>
        <taxon>Bacteria</taxon>
        <taxon>Pseudomonadati</taxon>
        <taxon>Pseudomonadota</taxon>
        <taxon>Alphaproteobacteria</taxon>
        <taxon>Acetobacterales</taxon>
        <taxon>Acetobacteraceae</taxon>
    </lineage>
</organism>
<protein>
    <submittedName>
        <fullName evidence="1">Uncharacterized protein</fullName>
    </submittedName>
</protein>
<dbReference type="Proteomes" id="UP000005939">
    <property type="component" value="Unassembled WGS sequence"/>
</dbReference>
<proteinExistence type="predicted"/>
<dbReference type="EMBL" id="AGFR01000010">
    <property type="protein sequence ID" value="EHD13151.1"/>
    <property type="molecule type" value="Genomic_DNA"/>
</dbReference>